<reference evidence="3 4" key="1">
    <citation type="submission" date="2023-08" db="EMBL/GenBank/DDBJ databases">
        <title>Implementing the SeqCode for naming new Mesorhizobium species isolated from Vachellia karroo root nodules.</title>
        <authorList>
            <person name="Van Lill M."/>
        </authorList>
    </citation>
    <scope>NUCLEOTIDE SEQUENCE [LARGE SCALE GENOMIC DNA]</scope>
    <source>
        <strain evidence="3 4">VK23A</strain>
    </source>
</reference>
<name>A0ABU4XMT9_9HYPH</name>
<feature type="domain" description="FAD dependent oxidoreductase" evidence="2">
    <location>
        <begin position="32"/>
        <end position="419"/>
    </location>
</feature>
<protein>
    <submittedName>
        <fullName evidence="3">FAD-binding oxidoreductase</fullName>
        <ecNumber evidence="3">1.-.-.-</ecNumber>
    </submittedName>
</protein>
<dbReference type="PANTHER" id="PTHR13847">
    <property type="entry name" value="SARCOSINE DEHYDROGENASE-RELATED"/>
    <property type="match status" value="1"/>
</dbReference>
<dbReference type="InterPro" id="IPR036188">
    <property type="entry name" value="FAD/NAD-bd_sf"/>
</dbReference>
<gene>
    <name evidence="3" type="ORF">RFM27_28710</name>
</gene>
<dbReference type="EMBL" id="JAVIIZ010000027">
    <property type="protein sequence ID" value="MDX8476066.1"/>
    <property type="molecule type" value="Genomic_DNA"/>
</dbReference>
<dbReference type="EC" id="1.-.-.-" evidence="3"/>
<accession>A0ABU4XMT9</accession>
<dbReference type="Pfam" id="PF01266">
    <property type="entry name" value="DAO"/>
    <property type="match status" value="1"/>
</dbReference>
<dbReference type="InterPro" id="IPR006076">
    <property type="entry name" value="FAD-dep_OxRdtase"/>
</dbReference>
<evidence type="ECO:0000313" key="3">
    <source>
        <dbReference type="EMBL" id="MDX8476066.1"/>
    </source>
</evidence>
<dbReference type="Proteomes" id="UP001271780">
    <property type="component" value="Unassembled WGS sequence"/>
</dbReference>
<proteinExistence type="predicted"/>
<dbReference type="Gene3D" id="3.50.50.60">
    <property type="entry name" value="FAD/NAD(P)-binding domain"/>
    <property type="match status" value="2"/>
</dbReference>
<evidence type="ECO:0000313" key="4">
    <source>
        <dbReference type="Proteomes" id="UP001271780"/>
    </source>
</evidence>
<sequence length="436" mass="46855">MADRSNASPIVRSLRPYTRLQGNRQVAQKQSIAVIGGGVSGVSCALMLSREGNRVTVIEEGHIGHGCSWGNGAQYNAGSAFPMAHPGIVWKALPWLLNPNGPVRLAPRELPRTLPWLVKFILTGRPQAWEATYSAIHSLNQPCAGLYREMLGDAAWSRLFRPHGALHVWRNVALSPQDQLVDSLRTKHGVRFERIDAKQLRDLEPNLSREYNRGIYFPDSGHVTSPPELVQGLMDRAEGFGASILSAKALAIEPKATGVLVQTTAGPQSFDKVIVAAGIASRDLAKPLGVSLSLASERGYHITIPDVASAISRPVTDAASAFVATPLNEGLRVVGIAEFDSPAAPRNPMQGKKLQACAKLMLPELSPDNLTEWMGVRPSTPDSLPIIGPHPSNPAVLYATGHGHMGISGAPMTAALISDIVAGRAPRLNNDRFRVR</sequence>
<evidence type="ECO:0000259" key="2">
    <source>
        <dbReference type="Pfam" id="PF01266"/>
    </source>
</evidence>
<keyword evidence="1 3" id="KW-0560">Oxidoreductase</keyword>
<dbReference type="SUPFAM" id="SSF54373">
    <property type="entry name" value="FAD-linked reductases, C-terminal domain"/>
    <property type="match status" value="1"/>
</dbReference>
<dbReference type="Gene3D" id="3.30.9.10">
    <property type="entry name" value="D-Amino Acid Oxidase, subunit A, domain 2"/>
    <property type="match status" value="1"/>
</dbReference>
<dbReference type="RefSeq" id="WP_320318740.1">
    <property type="nucleotide sequence ID" value="NZ_JAVIIX010000026.1"/>
</dbReference>
<dbReference type="SUPFAM" id="SSF51905">
    <property type="entry name" value="FAD/NAD(P)-binding domain"/>
    <property type="match status" value="1"/>
</dbReference>
<dbReference type="PANTHER" id="PTHR13847:SF289">
    <property type="entry name" value="GLYCINE OXIDASE"/>
    <property type="match status" value="1"/>
</dbReference>
<dbReference type="GO" id="GO:0016491">
    <property type="term" value="F:oxidoreductase activity"/>
    <property type="evidence" value="ECO:0007669"/>
    <property type="project" value="UniProtKB-KW"/>
</dbReference>
<organism evidence="3 4">
    <name type="scientific">Mesorhizobium dulcispinae</name>
    <dbReference type="NCBI Taxonomy" id="3072316"/>
    <lineage>
        <taxon>Bacteria</taxon>
        <taxon>Pseudomonadati</taxon>
        <taxon>Pseudomonadota</taxon>
        <taxon>Alphaproteobacteria</taxon>
        <taxon>Hyphomicrobiales</taxon>
        <taxon>Phyllobacteriaceae</taxon>
        <taxon>Mesorhizobium</taxon>
    </lineage>
</organism>
<comment type="caution">
    <text evidence="3">The sequence shown here is derived from an EMBL/GenBank/DDBJ whole genome shotgun (WGS) entry which is preliminary data.</text>
</comment>
<keyword evidence="4" id="KW-1185">Reference proteome</keyword>
<evidence type="ECO:0000256" key="1">
    <source>
        <dbReference type="ARBA" id="ARBA00023002"/>
    </source>
</evidence>